<dbReference type="Proteomes" id="UP000183945">
    <property type="component" value="Unassembled WGS sequence"/>
</dbReference>
<dbReference type="PANTHER" id="PTHR11573">
    <property type="entry name" value="RIBONUCLEOSIDE-DIPHOSPHATE REDUCTASE LARGE CHAIN"/>
    <property type="match status" value="1"/>
</dbReference>
<evidence type="ECO:0000259" key="4">
    <source>
        <dbReference type="Pfam" id="PF00317"/>
    </source>
</evidence>
<dbReference type="NCBIfam" id="TIGR02510">
    <property type="entry name" value="NrdE-prime"/>
    <property type="match status" value="1"/>
</dbReference>
<dbReference type="InterPro" id="IPR000788">
    <property type="entry name" value="RNR_lg_C"/>
</dbReference>
<comment type="catalytic activity">
    <reaction evidence="3">
        <text>a 2'-deoxyribonucleoside 5'-diphosphate + [thioredoxin]-disulfide + H2O = a ribonucleoside 5'-diphosphate + [thioredoxin]-dithiol</text>
        <dbReference type="Rhea" id="RHEA:23252"/>
        <dbReference type="Rhea" id="RHEA-COMP:10698"/>
        <dbReference type="Rhea" id="RHEA-COMP:10700"/>
        <dbReference type="ChEBI" id="CHEBI:15377"/>
        <dbReference type="ChEBI" id="CHEBI:29950"/>
        <dbReference type="ChEBI" id="CHEBI:50058"/>
        <dbReference type="ChEBI" id="CHEBI:57930"/>
        <dbReference type="ChEBI" id="CHEBI:73316"/>
        <dbReference type="EC" id="1.17.4.1"/>
    </reaction>
</comment>
<accession>A0A1M5CEJ8</accession>
<evidence type="ECO:0000256" key="2">
    <source>
        <dbReference type="ARBA" id="ARBA00023116"/>
    </source>
</evidence>
<dbReference type="PRINTS" id="PR01183">
    <property type="entry name" value="RIBORDTASEM1"/>
</dbReference>
<name>A0A1M5CEJ8_SALEC</name>
<organism evidence="6 7">
    <name type="scientific">Salegentibacter echinorum</name>
    <dbReference type="NCBI Taxonomy" id="1073325"/>
    <lineage>
        <taxon>Bacteria</taxon>
        <taxon>Pseudomonadati</taxon>
        <taxon>Bacteroidota</taxon>
        <taxon>Flavobacteriia</taxon>
        <taxon>Flavobacteriales</taxon>
        <taxon>Flavobacteriaceae</taxon>
        <taxon>Salegentibacter</taxon>
    </lineage>
</organism>
<keyword evidence="3" id="KW-0560">Oxidoreductase</keyword>
<keyword evidence="7" id="KW-1185">Reference proteome</keyword>
<dbReference type="GO" id="GO:0009263">
    <property type="term" value="P:deoxyribonucleotide biosynthetic process"/>
    <property type="evidence" value="ECO:0007669"/>
    <property type="project" value="UniProtKB-KW"/>
</dbReference>
<dbReference type="EMBL" id="FQVT01000001">
    <property type="protein sequence ID" value="SHF53131.1"/>
    <property type="molecule type" value="Genomic_DNA"/>
</dbReference>
<dbReference type="STRING" id="1073325.SAMN05444483_101486"/>
<evidence type="ECO:0000256" key="1">
    <source>
        <dbReference type="ARBA" id="ARBA00010406"/>
    </source>
</evidence>
<feature type="domain" description="Ribonucleotide reductase large subunit C-terminal" evidence="5">
    <location>
        <begin position="79"/>
        <end position="199"/>
    </location>
</feature>
<dbReference type="SUPFAM" id="SSF51998">
    <property type="entry name" value="PFL-like glycyl radical enzymes"/>
    <property type="match status" value="1"/>
</dbReference>
<comment type="similarity">
    <text evidence="1 3">Belongs to the ribonucleoside diphosphate reductase large chain family.</text>
</comment>
<evidence type="ECO:0000256" key="3">
    <source>
        <dbReference type="RuleBase" id="RU003410"/>
    </source>
</evidence>
<dbReference type="OrthoDB" id="9762933at2"/>
<dbReference type="GO" id="GO:0004748">
    <property type="term" value="F:ribonucleoside-diphosphate reductase activity, thioredoxin disulfide as acceptor"/>
    <property type="evidence" value="ECO:0007669"/>
    <property type="project" value="UniProtKB-EC"/>
</dbReference>
<dbReference type="Gene3D" id="3.20.70.20">
    <property type="match status" value="1"/>
</dbReference>
<dbReference type="NCBIfam" id="NF006577">
    <property type="entry name" value="PRK09102.1"/>
    <property type="match status" value="1"/>
</dbReference>
<dbReference type="GO" id="GO:0005971">
    <property type="term" value="C:ribonucleoside-diphosphate reductase complex"/>
    <property type="evidence" value="ECO:0007669"/>
    <property type="project" value="TreeGrafter"/>
</dbReference>
<reference evidence="7" key="1">
    <citation type="submission" date="2016-11" db="EMBL/GenBank/DDBJ databases">
        <authorList>
            <person name="Varghese N."/>
            <person name="Submissions S."/>
        </authorList>
    </citation>
    <scope>NUCLEOTIDE SEQUENCE [LARGE SCALE GENOMIC DNA]</scope>
    <source>
        <strain evidence="7">DSM 24579</strain>
    </source>
</reference>
<dbReference type="InterPro" id="IPR039718">
    <property type="entry name" value="Rrm1"/>
</dbReference>
<dbReference type="InterPro" id="IPR013350">
    <property type="entry name" value="RNR_alpha"/>
</dbReference>
<proteinExistence type="inferred from homology"/>
<evidence type="ECO:0000313" key="7">
    <source>
        <dbReference type="Proteomes" id="UP000183945"/>
    </source>
</evidence>
<dbReference type="InterPro" id="IPR013509">
    <property type="entry name" value="RNR_lsu_N"/>
</dbReference>
<feature type="domain" description="Ribonucleotide reductase large subunit N-terminal" evidence="4">
    <location>
        <begin position="10"/>
        <end position="75"/>
    </location>
</feature>
<feature type="domain" description="Ribonucleotide reductase large subunit C-terminal" evidence="5">
    <location>
        <begin position="203"/>
        <end position="371"/>
    </location>
</feature>
<feature type="domain" description="Ribonucleotide reductase large subunit C-terminal" evidence="5">
    <location>
        <begin position="376"/>
        <end position="527"/>
    </location>
</feature>
<evidence type="ECO:0000259" key="5">
    <source>
        <dbReference type="Pfam" id="PF02867"/>
    </source>
</evidence>
<dbReference type="Pfam" id="PF02867">
    <property type="entry name" value="Ribonuc_red_lgC"/>
    <property type="match status" value="3"/>
</dbReference>
<sequence>MKERLWWLNEESQQILNRGYLLKGETTEKAIERIATAAARRLKKPEMASAFIEMIERGWMSLSSPIWANMGTERGLPISCFNVYVPDNIEGITNKLGEVIMQTKIGGGTSGYFGELRGRGSAVTDNGKSSGATSFMKLFDTAMDTISQGGVRRGAFAAYLDIDHPDIKEFLEIKNIGNPIQNLFHGVCVSDYWMQEMIDGDTEKREIWAKVLESRQQKGLPYIFFTDNINRNKPQVYKDKKLKIHSSNLCSEIALPSTKEESFICCLSSMNLELYDEWKDTEAVKLAVYFLDAVLEEFIEKTEDNYYLSAANRFAKKHRALGLGVMGWHSYLQKNMIPFEGMQAKSLTTTIFKHLEAKAYKASSELATIYGEPDLLKGYGRRNTTLMAIAPTTSSSAILGQTSPGIEPFSSNYYKAGLAKGNFMRKNKYLKLLLKEKGVDTEDTWRSIMFHHGSVQHLEVLTAEEKAVFKTFKEVSQLEIIQQASIRQKFIDQAQSLNLNIPSNLPVKEVNRLMIEAWELGVKTLYYQRSQSVSKEFISELVTCSSCEA</sequence>
<dbReference type="AlphaFoldDB" id="A0A1M5CEJ8"/>
<gene>
    <name evidence="6" type="ORF">SAMN05444483_101486</name>
</gene>
<evidence type="ECO:0000313" key="6">
    <source>
        <dbReference type="EMBL" id="SHF53131.1"/>
    </source>
</evidence>
<dbReference type="EC" id="1.17.4.1" evidence="3"/>
<comment type="function">
    <text evidence="3">Provides the precursors necessary for DNA synthesis. Catalyzes the biosynthesis of deoxyribonucleotides from the corresponding ribonucleotides.</text>
</comment>
<dbReference type="PANTHER" id="PTHR11573:SF6">
    <property type="entry name" value="RIBONUCLEOSIDE-DIPHOSPHATE REDUCTASE LARGE SUBUNIT"/>
    <property type="match status" value="1"/>
</dbReference>
<dbReference type="GO" id="GO:0005524">
    <property type="term" value="F:ATP binding"/>
    <property type="evidence" value="ECO:0007669"/>
    <property type="project" value="InterPro"/>
</dbReference>
<protein>
    <recommendedName>
        <fullName evidence="3">Ribonucleoside-diphosphate reductase</fullName>
        <ecNumber evidence="3">1.17.4.1</ecNumber>
    </recommendedName>
</protein>
<keyword evidence="2 3" id="KW-0215">Deoxyribonucleotide synthesis</keyword>
<dbReference type="Pfam" id="PF00317">
    <property type="entry name" value="Ribonuc_red_lgN"/>
    <property type="match status" value="1"/>
</dbReference>